<gene>
    <name evidence="1" type="ORF">NS334_03675</name>
</gene>
<proteinExistence type="predicted"/>
<name>A0A147I8J4_9SPHN</name>
<accession>A0A147I8J4</accession>
<reference evidence="1 2" key="1">
    <citation type="journal article" date="2016" name="Front. Microbiol.">
        <title>Genomic Resource of Rice Seed Associated Bacteria.</title>
        <authorList>
            <person name="Midha S."/>
            <person name="Bansal K."/>
            <person name="Sharma S."/>
            <person name="Kumar N."/>
            <person name="Patil P.P."/>
            <person name="Chaudhry V."/>
            <person name="Patil P.B."/>
        </authorList>
    </citation>
    <scope>NUCLEOTIDE SEQUENCE [LARGE SCALE GENOMIC DNA]</scope>
    <source>
        <strain evidence="1 2">NS334</strain>
    </source>
</reference>
<organism evidence="1 2">
    <name type="scientific">Sphingomonas endophytica</name>
    <dbReference type="NCBI Taxonomy" id="869719"/>
    <lineage>
        <taxon>Bacteria</taxon>
        <taxon>Pseudomonadati</taxon>
        <taxon>Pseudomonadota</taxon>
        <taxon>Alphaproteobacteria</taxon>
        <taxon>Sphingomonadales</taxon>
        <taxon>Sphingomonadaceae</taxon>
        <taxon>Sphingomonas</taxon>
    </lineage>
</organism>
<dbReference type="AlphaFoldDB" id="A0A147I8J4"/>
<dbReference type="RefSeq" id="WP_058754604.1">
    <property type="nucleotide sequence ID" value="NZ_LDTB01000008.1"/>
</dbReference>
<comment type="caution">
    <text evidence="1">The sequence shown here is derived from an EMBL/GenBank/DDBJ whole genome shotgun (WGS) entry which is preliminary data.</text>
</comment>
<dbReference type="PATRIC" id="fig|869719.3.peg.3451"/>
<dbReference type="EMBL" id="LDTB01000008">
    <property type="protein sequence ID" value="KTT75356.1"/>
    <property type="molecule type" value="Genomic_DNA"/>
</dbReference>
<evidence type="ECO:0000313" key="2">
    <source>
        <dbReference type="Proteomes" id="UP000074310"/>
    </source>
</evidence>
<dbReference type="OrthoDB" id="7585896at2"/>
<keyword evidence="2" id="KW-1185">Reference proteome</keyword>
<evidence type="ECO:0000313" key="1">
    <source>
        <dbReference type="EMBL" id="KTT75356.1"/>
    </source>
</evidence>
<dbReference type="Proteomes" id="UP000074310">
    <property type="component" value="Unassembled WGS sequence"/>
</dbReference>
<protein>
    <submittedName>
        <fullName evidence="1">Uncharacterized protein</fullName>
    </submittedName>
</protein>
<sequence length="60" mass="7097">MAYGNDTDYFRHRVAQEQEHARVAPNGAIRRLHLDFAERYERRVAETERRLDITAPSLRA</sequence>